<evidence type="ECO:0000313" key="3">
    <source>
        <dbReference type="Proteomes" id="UP000319576"/>
    </source>
</evidence>
<dbReference type="Proteomes" id="UP000319576">
    <property type="component" value="Chromosome"/>
</dbReference>
<dbReference type="SUPFAM" id="SSF53448">
    <property type="entry name" value="Nucleotide-diphospho-sugar transferases"/>
    <property type="match status" value="1"/>
</dbReference>
<dbReference type="GO" id="GO:0016757">
    <property type="term" value="F:glycosyltransferase activity"/>
    <property type="evidence" value="ECO:0007669"/>
    <property type="project" value="UniProtKB-KW"/>
</dbReference>
<dbReference type="PANTHER" id="PTHR43685">
    <property type="entry name" value="GLYCOSYLTRANSFERASE"/>
    <property type="match status" value="1"/>
</dbReference>
<name>A0A517XQV4_9BACT</name>
<evidence type="ECO:0000313" key="2">
    <source>
        <dbReference type="EMBL" id="QDU19895.1"/>
    </source>
</evidence>
<reference evidence="2 3" key="1">
    <citation type="submission" date="2019-02" db="EMBL/GenBank/DDBJ databases">
        <title>Deep-cultivation of Planctomycetes and their phenomic and genomic characterization uncovers novel biology.</title>
        <authorList>
            <person name="Wiegand S."/>
            <person name="Jogler M."/>
            <person name="Boedeker C."/>
            <person name="Pinto D."/>
            <person name="Vollmers J."/>
            <person name="Rivas-Marin E."/>
            <person name="Kohn T."/>
            <person name="Peeters S.H."/>
            <person name="Heuer A."/>
            <person name="Rast P."/>
            <person name="Oberbeckmann S."/>
            <person name="Bunk B."/>
            <person name="Jeske O."/>
            <person name="Meyerdierks A."/>
            <person name="Storesund J.E."/>
            <person name="Kallscheuer N."/>
            <person name="Luecker S."/>
            <person name="Lage O.M."/>
            <person name="Pohl T."/>
            <person name="Merkel B.J."/>
            <person name="Hornburger P."/>
            <person name="Mueller R.-W."/>
            <person name="Bruemmer F."/>
            <person name="Labrenz M."/>
            <person name="Spormann A.M."/>
            <person name="Op den Camp H."/>
            <person name="Overmann J."/>
            <person name="Amann R."/>
            <person name="Jetten M.S.M."/>
            <person name="Mascher T."/>
            <person name="Medema M.H."/>
            <person name="Devos D.P."/>
            <person name="Kaster A.-K."/>
            <person name="Ovreas L."/>
            <person name="Rohde M."/>
            <person name="Galperin M.Y."/>
            <person name="Jogler C."/>
        </authorList>
    </citation>
    <scope>NUCLEOTIDE SEQUENCE [LARGE SCALE GENOMIC DNA]</scope>
    <source>
        <strain evidence="2 3">ETA_A1</strain>
    </source>
</reference>
<proteinExistence type="predicted"/>
<dbReference type="EMBL" id="CP036273">
    <property type="protein sequence ID" value="QDU19895.1"/>
    <property type="molecule type" value="Genomic_DNA"/>
</dbReference>
<organism evidence="2 3">
    <name type="scientific">Urbifossiella limnaea</name>
    <dbReference type="NCBI Taxonomy" id="2528023"/>
    <lineage>
        <taxon>Bacteria</taxon>
        <taxon>Pseudomonadati</taxon>
        <taxon>Planctomycetota</taxon>
        <taxon>Planctomycetia</taxon>
        <taxon>Gemmatales</taxon>
        <taxon>Gemmataceae</taxon>
        <taxon>Urbifossiella</taxon>
    </lineage>
</organism>
<keyword evidence="2" id="KW-0808">Transferase</keyword>
<protein>
    <submittedName>
        <fullName evidence="2">Glycosyltransferase EpsH</fullName>
        <ecNumber evidence="2">2.4.-.-</ecNumber>
    </submittedName>
</protein>
<sequence>MPTADLSVVVANYNHAAKLPRALDAILSQSVRPREVLVIDDASDRDDSRAVIEDYARRDPVVKPVWHARNQGVCATYNEGLAAAAGEYVVLAAADDYVLPGFFEKLLTQLDRHPDCGIACAHGAYRVGDGPVGVVLHAWPERAGFYTRDEVCAAVRRGIPGHANVCRRKRLVEVGGLRPELAWYSDWLAWLLIAFRGGCCYVPETLSVTILQPESYSGAGFRDRTRNVAALAALLDCLTSPETADVAPYFSRNGSIAFLGTDLIRAAAERPDCWSKPVLGLLNGFTRDDYRGLLDDPDPAVRELAAFFLGPFWQDAEREKAGRDAELVHLKNLLARAESEALPPGIGGKLRWLAGRAARRVAG</sequence>
<dbReference type="KEGG" id="uli:ETAA1_18340"/>
<gene>
    <name evidence="2" type="primary">epsH</name>
    <name evidence="2" type="ORF">ETAA1_18340</name>
</gene>
<keyword evidence="2" id="KW-0328">Glycosyltransferase</keyword>
<dbReference type="Pfam" id="PF00535">
    <property type="entry name" value="Glycos_transf_2"/>
    <property type="match status" value="1"/>
</dbReference>
<dbReference type="EC" id="2.4.-.-" evidence="2"/>
<accession>A0A517XQV4</accession>
<keyword evidence="3" id="KW-1185">Reference proteome</keyword>
<dbReference type="InterPro" id="IPR029044">
    <property type="entry name" value="Nucleotide-diphossugar_trans"/>
</dbReference>
<dbReference type="InterPro" id="IPR050834">
    <property type="entry name" value="Glycosyltransf_2"/>
</dbReference>
<dbReference type="PANTHER" id="PTHR43685:SF11">
    <property type="entry name" value="GLYCOSYLTRANSFERASE TAGX-RELATED"/>
    <property type="match status" value="1"/>
</dbReference>
<dbReference type="InterPro" id="IPR001173">
    <property type="entry name" value="Glyco_trans_2-like"/>
</dbReference>
<dbReference type="RefSeq" id="WP_145236558.1">
    <property type="nucleotide sequence ID" value="NZ_CP036273.1"/>
</dbReference>
<dbReference type="AlphaFoldDB" id="A0A517XQV4"/>
<feature type="domain" description="Glycosyltransferase 2-like" evidence="1">
    <location>
        <begin position="7"/>
        <end position="169"/>
    </location>
</feature>
<dbReference type="OrthoDB" id="9772170at2"/>
<dbReference type="Gene3D" id="3.90.550.10">
    <property type="entry name" value="Spore Coat Polysaccharide Biosynthesis Protein SpsA, Chain A"/>
    <property type="match status" value="1"/>
</dbReference>
<dbReference type="CDD" id="cd00761">
    <property type="entry name" value="Glyco_tranf_GTA_type"/>
    <property type="match status" value="1"/>
</dbReference>
<evidence type="ECO:0000259" key="1">
    <source>
        <dbReference type="Pfam" id="PF00535"/>
    </source>
</evidence>